<keyword evidence="1" id="KW-0732">Signal</keyword>
<dbReference type="OrthoDB" id="5621159at2"/>
<dbReference type="PROSITE" id="PS51257">
    <property type="entry name" value="PROKAR_LIPOPROTEIN"/>
    <property type="match status" value="1"/>
</dbReference>
<dbReference type="PROSITE" id="PS50234">
    <property type="entry name" value="VWFA"/>
    <property type="match status" value="1"/>
</dbReference>
<evidence type="ECO:0000259" key="2">
    <source>
        <dbReference type="PROSITE" id="PS50234"/>
    </source>
</evidence>
<dbReference type="InterPro" id="IPR002035">
    <property type="entry name" value="VWF_A"/>
</dbReference>
<protein>
    <recommendedName>
        <fullName evidence="2">VWFA domain-containing protein</fullName>
    </recommendedName>
</protein>
<organism evidence="3 4">
    <name type="scientific">Bradyrhizobium betae</name>
    <dbReference type="NCBI Taxonomy" id="244734"/>
    <lineage>
        <taxon>Bacteria</taxon>
        <taxon>Pseudomonadati</taxon>
        <taxon>Pseudomonadota</taxon>
        <taxon>Alphaproteobacteria</taxon>
        <taxon>Hyphomicrobiales</taxon>
        <taxon>Nitrobacteraceae</taxon>
        <taxon>Bradyrhizobium</taxon>
    </lineage>
</organism>
<dbReference type="Proteomes" id="UP000290819">
    <property type="component" value="Unassembled WGS sequence"/>
</dbReference>
<dbReference type="SUPFAM" id="SSF53850">
    <property type="entry name" value="Periplasmic binding protein-like II"/>
    <property type="match status" value="1"/>
</dbReference>
<reference evidence="3 4" key="1">
    <citation type="submission" date="2017-03" db="EMBL/GenBank/DDBJ databases">
        <authorList>
            <person name="Safronova V.I."/>
            <person name="Sazanova A.L."/>
            <person name="Chirak E.R."/>
        </authorList>
    </citation>
    <scope>NUCLEOTIDE SEQUENCE [LARGE SCALE GENOMIC DNA]</scope>
    <source>
        <strain evidence="3 4">Opo-243</strain>
    </source>
</reference>
<gene>
    <name evidence="3" type="ORF">B5V03_22800</name>
</gene>
<accession>A0A4Q1UXN5</accession>
<feature type="signal peptide" evidence="1">
    <location>
        <begin position="1"/>
        <end position="21"/>
    </location>
</feature>
<dbReference type="EMBL" id="MZXW01000026">
    <property type="protein sequence ID" value="RXT43452.1"/>
    <property type="molecule type" value="Genomic_DNA"/>
</dbReference>
<evidence type="ECO:0000313" key="3">
    <source>
        <dbReference type="EMBL" id="RXT43452.1"/>
    </source>
</evidence>
<dbReference type="InterPro" id="IPR036465">
    <property type="entry name" value="vWFA_dom_sf"/>
</dbReference>
<proteinExistence type="predicted"/>
<evidence type="ECO:0000256" key="1">
    <source>
        <dbReference type="SAM" id="SignalP"/>
    </source>
</evidence>
<evidence type="ECO:0000313" key="4">
    <source>
        <dbReference type="Proteomes" id="UP000290819"/>
    </source>
</evidence>
<sequence>MRTFRFLRHPWALLAALPLMAALLSGCGGPGPQFTILSGSENDILEPLVQEFCKSRNATCTMRYQGSLDIALALKAGDPGADAVWPAASIWIDMFDTTRRVKMVKSIVQMPVILGVRRSKAEALGWIGAKVTVKDILAAVQGGKLKFLMTSATQSNSGAAAYLAMLAAGIGKPDLIEAGDLDKPEVLATARGLLKGVERSAGSSGWLADLYRDGERSGAHYQAIWNYEAVIKETNDKLIAENHEPLYAIYPADGVAVADSPLGFVDRGRGKELEGFFTDLQAFLLSGEAQGKIAKTGRRVEIGRATPLAADPKTNLDPSRPVTVIRPPEPAVIQKALLIYQEALRRPSLTALCLDVSGSMQGPGETQLLDAMRFLLTPARTREVLVQWTKSDQILILPFSDHVLWTARASGDDNEQTDLLARALELRANGGTDFYSCGAQALALMKPMLQDGQHLPAIVIMTDGKSQGAMSTFESAWRADGHRVPVFGVTFGSEVDRAQLDNLAKLTGGRVFDGSKSLTDAFRAVRGYN</sequence>
<dbReference type="AlphaFoldDB" id="A0A4Q1UXN5"/>
<feature type="chain" id="PRO_5020503428" description="VWFA domain-containing protein" evidence="1">
    <location>
        <begin position="22"/>
        <end position="529"/>
    </location>
</feature>
<dbReference type="SUPFAM" id="SSF53300">
    <property type="entry name" value="vWA-like"/>
    <property type="match status" value="1"/>
</dbReference>
<dbReference type="RefSeq" id="WP_129272676.1">
    <property type="nucleotide sequence ID" value="NZ_MZXW01000026.1"/>
</dbReference>
<dbReference type="Gene3D" id="3.40.50.410">
    <property type="entry name" value="von Willebrand factor, type A domain"/>
    <property type="match status" value="1"/>
</dbReference>
<feature type="domain" description="VWFA" evidence="2">
    <location>
        <begin position="349"/>
        <end position="504"/>
    </location>
</feature>
<name>A0A4Q1UXN5_9BRAD</name>
<dbReference type="Pfam" id="PF13531">
    <property type="entry name" value="SBP_bac_11"/>
    <property type="match status" value="1"/>
</dbReference>
<comment type="caution">
    <text evidence="3">The sequence shown here is derived from an EMBL/GenBank/DDBJ whole genome shotgun (WGS) entry which is preliminary data.</text>
</comment>
<keyword evidence="4" id="KW-1185">Reference proteome</keyword>
<dbReference type="Pfam" id="PF13768">
    <property type="entry name" value="VWA_3"/>
    <property type="match status" value="1"/>
</dbReference>